<evidence type="ECO:0000256" key="3">
    <source>
        <dbReference type="SAM" id="SignalP"/>
    </source>
</evidence>
<evidence type="ECO:0000313" key="5">
    <source>
        <dbReference type="Proteomes" id="UP000191154"/>
    </source>
</evidence>
<dbReference type="EMBL" id="LZYZ01000006">
    <property type="protein sequence ID" value="OOM10716.1"/>
    <property type="molecule type" value="Genomic_DNA"/>
</dbReference>
<dbReference type="InterPro" id="IPR013319">
    <property type="entry name" value="GH11/12"/>
</dbReference>
<proteinExistence type="inferred from homology"/>
<feature type="chain" id="PRO_5012978383" evidence="3">
    <location>
        <begin position="29"/>
        <end position="256"/>
    </location>
</feature>
<comment type="caution">
    <text evidence="4">The sequence shown here is derived from an EMBL/GenBank/DDBJ whole genome shotgun (WGS) entry which is preliminary data.</text>
</comment>
<reference evidence="4 5" key="1">
    <citation type="submission" date="2016-05" db="EMBL/GenBank/DDBJ databases">
        <title>Microbial solvent formation.</title>
        <authorList>
            <person name="Poehlein A."/>
            <person name="Montoya Solano J.D."/>
            <person name="Flitsch S."/>
            <person name="Krabben P."/>
            <person name="Duerre P."/>
            <person name="Daniel R."/>
        </authorList>
    </citation>
    <scope>NUCLEOTIDE SEQUENCE [LARGE SCALE GENOMIC DNA]</scope>
    <source>
        <strain evidence="4 5">L1-8</strain>
    </source>
</reference>
<dbReference type="PANTHER" id="PTHR34002">
    <property type="entry name" value="BLR1656 PROTEIN"/>
    <property type="match status" value="1"/>
</dbReference>
<keyword evidence="2 4" id="KW-0378">Hydrolase</keyword>
<feature type="signal peptide" evidence="3">
    <location>
        <begin position="1"/>
        <end position="28"/>
    </location>
</feature>
<accession>A0A1S8N2H1</accession>
<keyword evidence="3" id="KW-0732">Signal</keyword>
<sequence length="256" mass="28217">MNKIAKAGMSVAVFTTILMGGGAVKASAATWSTTDKYGSWSNSGYTLNNDVWGEGSGAQTMWGNSYSNWGVWSAQPNTGGIKSYPHVEKVINRKVSAVNTLKSSFNVTVPISGTSMETAYDIWLHDPNYSNPDSKKNKHEIMIWMNKFGDVNPISYGWDASGPIPVYRNVSIGGQTWNVYYGDNTQNMVYSFVRTGGNVNSGSVDIKAITNWIKSTPKWYGDIQFDNVQFGYEITSSYNNGKGQNFNTNNFSVTFN</sequence>
<dbReference type="AlphaFoldDB" id="A0A1S8N2H1"/>
<evidence type="ECO:0000256" key="2">
    <source>
        <dbReference type="RuleBase" id="RU361163"/>
    </source>
</evidence>
<dbReference type="InterPro" id="IPR013320">
    <property type="entry name" value="ConA-like_dom_sf"/>
</dbReference>
<dbReference type="SUPFAM" id="SSF49899">
    <property type="entry name" value="Concanavalin A-like lectins/glucanases"/>
    <property type="match status" value="1"/>
</dbReference>
<gene>
    <name evidence="4" type="primary">celS</name>
    <name evidence="4" type="ORF">CLOSAC_33370</name>
</gene>
<dbReference type="RefSeq" id="WP_077866390.1">
    <property type="nucleotide sequence ID" value="NZ_LZYZ01000006.1"/>
</dbReference>
<keyword evidence="2" id="KW-0119">Carbohydrate metabolism</keyword>
<evidence type="ECO:0000256" key="1">
    <source>
        <dbReference type="ARBA" id="ARBA00005519"/>
    </source>
</evidence>
<dbReference type="Pfam" id="PF01670">
    <property type="entry name" value="Glyco_hydro_12"/>
    <property type="match status" value="1"/>
</dbReference>
<dbReference type="STRING" id="169679.CSACC_24690"/>
<dbReference type="EC" id="3.2.1.4" evidence="4"/>
<keyword evidence="2 4" id="KW-0326">Glycosidase</keyword>
<evidence type="ECO:0000313" key="4">
    <source>
        <dbReference type="EMBL" id="OOM10716.1"/>
    </source>
</evidence>
<dbReference type="GO" id="GO:0000272">
    <property type="term" value="P:polysaccharide catabolic process"/>
    <property type="evidence" value="ECO:0007669"/>
    <property type="project" value="UniProtKB-KW"/>
</dbReference>
<dbReference type="Gene3D" id="2.60.120.180">
    <property type="match status" value="1"/>
</dbReference>
<keyword evidence="2" id="KW-0624">Polysaccharide degradation</keyword>
<dbReference type="PANTHER" id="PTHR34002:SF9">
    <property type="entry name" value="XYLOGLUCAN-SPECIFIC ENDO-BETA-1,4-GLUCANASE A"/>
    <property type="match status" value="1"/>
</dbReference>
<dbReference type="InterPro" id="IPR002594">
    <property type="entry name" value="GH12"/>
</dbReference>
<dbReference type="GO" id="GO:0008810">
    <property type="term" value="F:cellulase activity"/>
    <property type="evidence" value="ECO:0007669"/>
    <property type="project" value="UniProtKB-EC"/>
</dbReference>
<dbReference type="Proteomes" id="UP000191154">
    <property type="component" value="Unassembled WGS sequence"/>
</dbReference>
<name>A0A1S8N2H1_CLOSA</name>
<protein>
    <submittedName>
        <fullName evidence="4">Endoglucanase S</fullName>
        <ecNumber evidence="4">3.2.1.4</ecNumber>
    </submittedName>
</protein>
<comment type="similarity">
    <text evidence="1 2">Belongs to the glycosyl hydrolase 12 (cellulase H) family.</text>
</comment>
<organism evidence="4 5">
    <name type="scientific">Clostridium saccharobutylicum</name>
    <dbReference type="NCBI Taxonomy" id="169679"/>
    <lineage>
        <taxon>Bacteria</taxon>
        <taxon>Bacillati</taxon>
        <taxon>Bacillota</taxon>
        <taxon>Clostridia</taxon>
        <taxon>Eubacteriales</taxon>
        <taxon>Clostridiaceae</taxon>
        <taxon>Clostridium</taxon>
    </lineage>
</organism>